<dbReference type="InterPro" id="IPR003390">
    <property type="entry name" value="DNA_integrity_scan_DisA_N"/>
</dbReference>
<name>A0A8D5FL19_9BACT</name>
<dbReference type="RefSeq" id="WP_228857042.1">
    <property type="nucleotide sequence ID" value="NZ_AP024086.1"/>
</dbReference>
<organism evidence="2 3">
    <name type="scientific">Desulfomarina profundi</name>
    <dbReference type="NCBI Taxonomy" id="2772557"/>
    <lineage>
        <taxon>Bacteria</taxon>
        <taxon>Pseudomonadati</taxon>
        <taxon>Thermodesulfobacteriota</taxon>
        <taxon>Desulfobulbia</taxon>
        <taxon>Desulfobulbales</taxon>
        <taxon>Desulfobulbaceae</taxon>
        <taxon>Desulfomarina</taxon>
    </lineage>
</organism>
<sequence>MLAGALAKVDGALHIRTDLQLHSFACLLDGHRIKNENRARGARYNSALRFTAQYPETIVVVVSADRPVSVFRQGKEISSEYNIGDSPHCILFPLPFEEWLLLT</sequence>
<evidence type="ECO:0000313" key="2">
    <source>
        <dbReference type="EMBL" id="BCL60968.1"/>
    </source>
</evidence>
<proteinExistence type="predicted"/>
<dbReference type="AlphaFoldDB" id="A0A8D5FL19"/>
<dbReference type="Proteomes" id="UP000826725">
    <property type="component" value="Chromosome"/>
</dbReference>
<dbReference type="EMBL" id="AP024086">
    <property type="protein sequence ID" value="BCL60968.1"/>
    <property type="molecule type" value="Genomic_DNA"/>
</dbReference>
<reference evidence="2" key="1">
    <citation type="submission" date="2020-09" db="EMBL/GenBank/DDBJ databases">
        <title>Desulfogranum mesoprofundum gen. nov., sp. nov., a novel mesophilic, sulfate-reducing chemolithoautotroph isolated from a deep-sea hydrothermal vent chimney in the Suiyo Seamount.</title>
        <authorList>
            <person name="Hashimoto Y."/>
            <person name="Nakagawa S."/>
        </authorList>
    </citation>
    <scope>NUCLEOTIDE SEQUENCE</scope>
    <source>
        <strain evidence="2">KT2</strain>
    </source>
</reference>
<accession>A0A8D5FL19</accession>
<dbReference type="KEGG" id="dbk:DGMP_16610"/>
<dbReference type="Pfam" id="PF02457">
    <property type="entry name" value="DAC"/>
    <property type="match status" value="1"/>
</dbReference>
<protein>
    <recommendedName>
        <fullName evidence="1">DAC domain-containing protein</fullName>
    </recommendedName>
</protein>
<evidence type="ECO:0000259" key="1">
    <source>
        <dbReference type="PROSITE" id="PS51794"/>
    </source>
</evidence>
<evidence type="ECO:0000313" key="3">
    <source>
        <dbReference type="Proteomes" id="UP000826725"/>
    </source>
</evidence>
<feature type="domain" description="DAC" evidence="1">
    <location>
        <begin position="1"/>
        <end position="85"/>
    </location>
</feature>
<keyword evidence="3" id="KW-1185">Reference proteome</keyword>
<gene>
    <name evidence="2" type="ORF">DGMP_16610</name>
</gene>
<dbReference type="PROSITE" id="PS51794">
    <property type="entry name" value="DAC"/>
    <property type="match status" value="1"/>
</dbReference>